<gene>
    <name evidence="1" type="ORF">RPERSI_LOCUS14903</name>
</gene>
<sequence length="120" mass="14181">MALQKLSYNNITRISYSKNDQMWATRIGSKTARAMCMWSHFHFWQHLDYKAREYPWCRTIICTKELQVKLVDSVVTSTTSWVDLKYFVVLNIKQNSIGILMVLAIFFFATLLKKSQFKLT</sequence>
<protein>
    <submittedName>
        <fullName evidence="1">4626_t:CDS:1</fullName>
    </submittedName>
</protein>
<organism evidence="1 2">
    <name type="scientific">Racocetra persica</name>
    <dbReference type="NCBI Taxonomy" id="160502"/>
    <lineage>
        <taxon>Eukaryota</taxon>
        <taxon>Fungi</taxon>
        <taxon>Fungi incertae sedis</taxon>
        <taxon>Mucoromycota</taxon>
        <taxon>Glomeromycotina</taxon>
        <taxon>Glomeromycetes</taxon>
        <taxon>Diversisporales</taxon>
        <taxon>Gigasporaceae</taxon>
        <taxon>Racocetra</taxon>
    </lineage>
</organism>
<comment type="caution">
    <text evidence="1">The sequence shown here is derived from an EMBL/GenBank/DDBJ whole genome shotgun (WGS) entry which is preliminary data.</text>
</comment>
<evidence type="ECO:0000313" key="2">
    <source>
        <dbReference type="Proteomes" id="UP000789920"/>
    </source>
</evidence>
<accession>A0ACA9QPY9</accession>
<dbReference type="Proteomes" id="UP000789920">
    <property type="component" value="Unassembled WGS sequence"/>
</dbReference>
<reference evidence="1" key="1">
    <citation type="submission" date="2021-06" db="EMBL/GenBank/DDBJ databases">
        <authorList>
            <person name="Kallberg Y."/>
            <person name="Tangrot J."/>
            <person name="Rosling A."/>
        </authorList>
    </citation>
    <scope>NUCLEOTIDE SEQUENCE</scope>
    <source>
        <strain evidence="1">MA461A</strain>
    </source>
</reference>
<keyword evidence="2" id="KW-1185">Reference proteome</keyword>
<evidence type="ECO:0000313" key="1">
    <source>
        <dbReference type="EMBL" id="CAG8757954.1"/>
    </source>
</evidence>
<dbReference type="EMBL" id="CAJVQC010035047">
    <property type="protein sequence ID" value="CAG8757954.1"/>
    <property type="molecule type" value="Genomic_DNA"/>
</dbReference>
<proteinExistence type="predicted"/>
<name>A0ACA9QPY9_9GLOM</name>